<keyword evidence="4" id="KW-1185">Reference proteome</keyword>
<evidence type="ECO:0000256" key="1">
    <source>
        <dbReference type="SAM" id="MobiDB-lite"/>
    </source>
</evidence>
<dbReference type="GO" id="GO:0043565">
    <property type="term" value="F:sequence-specific DNA binding"/>
    <property type="evidence" value="ECO:0007669"/>
    <property type="project" value="InterPro"/>
</dbReference>
<accession>A0A8K0K248</accession>
<dbReference type="AlphaFoldDB" id="A0A8K0K248"/>
<proteinExistence type="predicted"/>
<dbReference type="SUPFAM" id="SSF47769">
    <property type="entry name" value="SAM/Pointed domain"/>
    <property type="match status" value="1"/>
</dbReference>
<name>A0A8K0K248_LADFU</name>
<dbReference type="SMART" id="SM00251">
    <property type="entry name" value="SAM_PNT"/>
    <property type="match status" value="1"/>
</dbReference>
<sequence>MWNETQVTLWLSWATREFSLEGVSSITVLSGRELVAMGKETFLSMAPPFMGDILWEHLEILQREVERERDSLENVPPNLYEEAVCVPDLSDFLGGCAALMPPKAPRAAPAPDPQQPSTSAASMAMDASQAPSPQRNGASSQAPPPPPGSGAPSPDQARQQHQPPTPAPPQGTAAYMQEGGAQAALEPAANSTGSWSLEPLLSSDPFLFHYQ</sequence>
<dbReference type="InterPro" id="IPR003118">
    <property type="entry name" value="Pointed_dom"/>
</dbReference>
<dbReference type="Gene3D" id="1.10.150.50">
    <property type="entry name" value="Transcription Factor, Ets-1"/>
    <property type="match status" value="1"/>
</dbReference>
<feature type="region of interest" description="Disordered" evidence="1">
    <location>
        <begin position="104"/>
        <end position="211"/>
    </location>
</feature>
<gene>
    <name evidence="3" type="ORF">J437_LFUL007275</name>
</gene>
<organism evidence="3 4">
    <name type="scientific">Ladona fulva</name>
    <name type="common">Scarce chaser dragonfly</name>
    <name type="synonym">Libellula fulva</name>
    <dbReference type="NCBI Taxonomy" id="123851"/>
    <lineage>
        <taxon>Eukaryota</taxon>
        <taxon>Metazoa</taxon>
        <taxon>Ecdysozoa</taxon>
        <taxon>Arthropoda</taxon>
        <taxon>Hexapoda</taxon>
        <taxon>Insecta</taxon>
        <taxon>Pterygota</taxon>
        <taxon>Palaeoptera</taxon>
        <taxon>Odonata</taxon>
        <taxon>Epiprocta</taxon>
        <taxon>Anisoptera</taxon>
        <taxon>Libelluloidea</taxon>
        <taxon>Libellulidae</taxon>
        <taxon>Ladona</taxon>
    </lineage>
</organism>
<evidence type="ECO:0000313" key="4">
    <source>
        <dbReference type="Proteomes" id="UP000792457"/>
    </source>
</evidence>
<dbReference type="OrthoDB" id="10067219at2759"/>
<feature type="domain" description="PNT" evidence="2">
    <location>
        <begin position="1"/>
        <end position="65"/>
    </location>
</feature>
<dbReference type="Proteomes" id="UP000792457">
    <property type="component" value="Unassembled WGS sequence"/>
</dbReference>
<evidence type="ECO:0000259" key="2">
    <source>
        <dbReference type="PROSITE" id="PS51433"/>
    </source>
</evidence>
<dbReference type="PROSITE" id="PS51433">
    <property type="entry name" value="PNT"/>
    <property type="match status" value="1"/>
</dbReference>
<feature type="compositionally biased region" description="Low complexity" evidence="1">
    <location>
        <begin position="115"/>
        <end position="141"/>
    </location>
</feature>
<evidence type="ECO:0000313" key="3">
    <source>
        <dbReference type="EMBL" id="KAG8226583.1"/>
    </source>
</evidence>
<dbReference type="InterPro" id="IPR013761">
    <property type="entry name" value="SAM/pointed_sf"/>
</dbReference>
<protein>
    <recommendedName>
        <fullName evidence="2">PNT domain-containing protein</fullName>
    </recommendedName>
</protein>
<feature type="compositionally biased region" description="Low complexity" evidence="1">
    <location>
        <begin position="150"/>
        <end position="162"/>
    </location>
</feature>
<reference evidence="3" key="2">
    <citation type="submission" date="2017-10" db="EMBL/GenBank/DDBJ databases">
        <title>Ladona fulva Genome sequencing and assembly.</title>
        <authorList>
            <person name="Murali S."/>
            <person name="Richards S."/>
            <person name="Bandaranaike D."/>
            <person name="Bellair M."/>
            <person name="Blankenburg K."/>
            <person name="Chao H."/>
            <person name="Dinh H."/>
            <person name="Doddapaneni H."/>
            <person name="Dugan-Rocha S."/>
            <person name="Elkadiri S."/>
            <person name="Gnanaolivu R."/>
            <person name="Hernandez B."/>
            <person name="Skinner E."/>
            <person name="Javaid M."/>
            <person name="Lee S."/>
            <person name="Li M."/>
            <person name="Ming W."/>
            <person name="Munidasa M."/>
            <person name="Muniz J."/>
            <person name="Nguyen L."/>
            <person name="Hughes D."/>
            <person name="Osuji N."/>
            <person name="Pu L.-L."/>
            <person name="Puazo M."/>
            <person name="Qu C."/>
            <person name="Quiroz J."/>
            <person name="Raj R."/>
            <person name="Weissenberger G."/>
            <person name="Xin Y."/>
            <person name="Zou X."/>
            <person name="Han Y."/>
            <person name="Worley K."/>
            <person name="Muzny D."/>
            <person name="Gibbs R."/>
        </authorList>
    </citation>
    <scope>NUCLEOTIDE SEQUENCE</scope>
    <source>
        <strain evidence="3">Sampled in the wild</strain>
    </source>
</reference>
<dbReference type="Pfam" id="PF02198">
    <property type="entry name" value="SAM_PNT"/>
    <property type="match status" value="1"/>
</dbReference>
<dbReference type="EMBL" id="KZ308289">
    <property type="protein sequence ID" value="KAG8226583.1"/>
    <property type="molecule type" value="Genomic_DNA"/>
</dbReference>
<reference evidence="3" key="1">
    <citation type="submission" date="2013-04" db="EMBL/GenBank/DDBJ databases">
        <authorList>
            <person name="Qu J."/>
            <person name="Murali S.C."/>
            <person name="Bandaranaike D."/>
            <person name="Bellair M."/>
            <person name="Blankenburg K."/>
            <person name="Chao H."/>
            <person name="Dinh H."/>
            <person name="Doddapaneni H."/>
            <person name="Downs B."/>
            <person name="Dugan-Rocha S."/>
            <person name="Elkadiri S."/>
            <person name="Gnanaolivu R.D."/>
            <person name="Hernandez B."/>
            <person name="Javaid M."/>
            <person name="Jayaseelan J.C."/>
            <person name="Lee S."/>
            <person name="Li M."/>
            <person name="Ming W."/>
            <person name="Munidasa M."/>
            <person name="Muniz J."/>
            <person name="Nguyen L."/>
            <person name="Ongeri F."/>
            <person name="Osuji N."/>
            <person name="Pu L.-L."/>
            <person name="Puazo M."/>
            <person name="Qu C."/>
            <person name="Quiroz J."/>
            <person name="Raj R."/>
            <person name="Weissenberger G."/>
            <person name="Xin Y."/>
            <person name="Zou X."/>
            <person name="Han Y."/>
            <person name="Richards S."/>
            <person name="Worley K."/>
            <person name="Muzny D."/>
            <person name="Gibbs R."/>
        </authorList>
    </citation>
    <scope>NUCLEOTIDE SEQUENCE</scope>
    <source>
        <strain evidence="3">Sampled in the wild</strain>
    </source>
</reference>
<feature type="compositionally biased region" description="Pro residues" evidence="1">
    <location>
        <begin position="104"/>
        <end position="114"/>
    </location>
</feature>
<comment type="caution">
    <text evidence="3">The sequence shown here is derived from an EMBL/GenBank/DDBJ whole genome shotgun (WGS) entry which is preliminary data.</text>
</comment>